<feature type="region of interest" description="Disordered" evidence="1">
    <location>
        <begin position="103"/>
        <end position="123"/>
    </location>
</feature>
<accession>A0AAD5VFY5</accession>
<keyword evidence="3" id="KW-1185">Reference proteome</keyword>
<feature type="compositionally biased region" description="Polar residues" evidence="1">
    <location>
        <begin position="104"/>
        <end position="123"/>
    </location>
</feature>
<organism evidence="2 3">
    <name type="scientific">Leucocoprinus birnbaumii</name>
    <dbReference type="NCBI Taxonomy" id="56174"/>
    <lineage>
        <taxon>Eukaryota</taxon>
        <taxon>Fungi</taxon>
        <taxon>Dikarya</taxon>
        <taxon>Basidiomycota</taxon>
        <taxon>Agaricomycotina</taxon>
        <taxon>Agaricomycetes</taxon>
        <taxon>Agaricomycetidae</taxon>
        <taxon>Agaricales</taxon>
        <taxon>Agaricineae</taxon>
        <taxon>Agaricaceae</taxon>
        <taxon>Leucocoprinus</taxon>
    </lineage>
</organism>
<protein>
    <submittedName>
        <fullName evidence="2">Uncharacterized protein</fullName>
    </submittedName>
</protein>
<comment type="caution">
    <text evidence="2">The sequence shown here is derived from an EMBL/GenBank/DDBJ whole genome shotgun (WGS) entry which is preliminary data.</text>
</comment>
<reference evidence="2" key="1">
    <citation type="submission" date="2022-07" db="EMBL/GenBank/DDBJ databases">
        <title>Genome Sequence of Leucocoprinus birnbaumii.</title>
        <authorList>
            <person name="Buettner E."/>
        </authorList>
    </citation>
    <scope>NUCLEOTIDE SEQUENCE</scope>
    <source>
        <strain evidence="2">VT141</strain>
    </source>
</reference>
<evidence type="ECO:0000256" key="1">
    <source>
        <dbReference type="SAM" id="MobiDB-lite"/>
    </source>
</evidence>
<dbReference type="EMBL" id="JANIEX010001486">
    <property type="protein sequence ID" value="KAJ3557398.1"/>
    <property type="molecule type" value="Genomic_DNA"/>
</dbReference>
<feature type="compositionally biased region" description="Low complexity" evidence="1">
    <location>
        <begin position="181"/>
        <end position="204"/>
    </location>
</feature>
<evidence type="ECO:0000313" key="3">
    <source>
        <dbReference type="Proteomes" id="UP001213000"/>
    </source>
</evidence>
<sequence length="219" mass="23539">MAFFAQSHDFVINDANFIDADNLQVTNRRVHVERSFNATGNNNIIAAPSFDHDEENTTVTRTSNASNTAHPSVNPNSPATISPERALLLQIHTLLDQFLFPDRYSNSTHQPPQPGAPSNVTLTSTTDTQFTAGVAEDAAGNQILRGIASTLERVTVAPTGGYANGVYTNPTPAYHHPAPNSTQQYTPNSTTPPSTSGYGSPSNSRVRNFFGGTQKRPGK</sequence>
<dbReference type="AlphaFoldDB" id="A0AAD5VFY5"/>
<feature type="region of interest" description="Disordered" evidence="1">
    <location>
        <begin position="47"/>
        <end position="80"/>
    </location>
</feature>
<name>A0AAD5VFY5_9AGAR</name>
<feature type="compositionally biased region" description="Polar residues" evidence="1">
    <location>
        <begin position="57"/>
        <end position="80"/>
    </location>
</feature>
<dbReference type="Proteomes" id="UP001213000">
    <property type="component" value="Unassembled WGS sequence"/>
</dbReference>
<proteinExistence type="predicted"/>
<feature type="region of interest" description="Disordered" evidence="1">
    <location>
        <begin position="171"/>
        <end position="219"/>
    </location>
</feature>
<evidence type="ECO:0000313" key="2">
    <source>
        <dbReference type="EMBL" id="KAJ3557398.1"/>
    </source>
</evidence>
<gene>
    <name evidence="2" type="ORF">NP233_g11753</name>
</gene>